<accession>A0A4Y8CQ59</accession>
<protein>
    <submittedName>
        <fullName evidence="1">Uncharacterized protein</fullName>
    </submittedName>
</protein>
<evidence type="ECO:0000313" key="2">
    <source>
        <dbReference type="Proteomes" id="UP000297299"/>
    </source>
</evidence>
<gene>
    <name evidence="1" type="ORF">BOTCAL_0404g00020</name>
</gene>
<dbReference type="EMBL" id="PHWZ01000403">
    <property type="protein sequence ID" value="TEY41941.1"/>
    <property type="molecule type" value="Genomic_DNA"/>
</dbReference>
<keyword evidence="2" id="KW-1185">Reference proteome</keyword>
<dbReference type="AlphaFoldDB" id="A0A4Y8CQ59"/>
<sequence length="69" mass="7650">MGYQAIVRFAALGQLLYRTEKVEDEAIPLGIGKFALAQYIGEEFVERDLASGPFMASRTDLKDLNPNIS</sequence>
<proteinExistence type="predicted"/>
<organism evidence="1 2">
    <name type="scientific">Botryotinia calthae</name>
    <dbReference type="NCBI Taxonomy" id="38488"/>
    <lineage>
        <taxon>Eukaryota</taxon>
        <taxon>Fungi</taxon>
        <taxon>Dikarya</taxon>
        <taxon>Ascomycota</taxon>
        <taxon>Pezizomycotina</taxon>
        <taxon>Leotiomycetes</taxon>
        <taxon>Helotiales</taxon>
        <taxon>Sclerotiniaceae</taxon>
        <taxon>Botryotinia</taxon>
    </lineage>
</organism>
<reference evidence="1 2" key="1">
    <citation type="submission" date="2017-11" db="EMBL/GenBank/DDBJ databases">
        <title>Comparative genomics of Botrytis spp.</title>
        <authorList>
            <person name="Valero-Jimenez C.A."/>
            <person name="Tapia P."/>
            <person name="Veloso J."/>
            <person name="Silva-Moreno E."/>
            <person name="Staats M."/>
            <person name="Valdes J.H."/>
            <person name="Van Kan J.A.L."/>
        </authorList>
    </citation>
    <scope>NUCLEOTIDE SEQUENCE [LARGE SCALE GENOMIC DNA]</scope>
    <source>
        <strain evidence="1 2">MUCL2830</strain>
    </source>
</reference>
<dbReference type="Proteomes" id="UP000297299">
    <property type="component" value="Unassembled WGS sequence"/>
</dbReference>
<dbReference type="OrthoDB" id="5412996at2759"/>
<name>A0A4Y8CQ59_9HELO</name>
<dbReference type="STRING" id="38488.A0A4Y8CQ59"/>
<evidence type="ECO:0000313" key="1">
    <source>
        <dbReference type="EMBL" id="TEY41941.1"/>
    </source>
</evidence>
<comment type="caution">
    <text evidence="1">The sequence shown here is derived from an EMBL/GenBank/DDBJ whole genome shotgun (WGS) entry which is preliminary data.</text>
</comment>